<dbReference type="Proteomes" id="UP000219020">
    <property type="component" value="Unassembled WGS sequence"/>
</dbReference>
<organism evidence="2 3">
    <name type="scientific">Candidatus Enterovibrio escicola</name>
    <dbReference type="NCBI Taxonomy" id="1927127"/>
    <lineage>
        <taxon>Bacteria</taxon>
        <taxon>Pseudomonadati</taxon>
        <taxon>Pseudomonadota</taxon>
        <taxon>Gammaproteobacteria</taxon>
        <taxon>Vibrionales</taxon>
        <taxon>Vibrionaceae</taxon>
        <taxon>Enterovibrio</taxon>
    </lineage>
</organism>
<name>A0A2A5T110_9GAMM</name>
<keyword evidence="3" id="KW-1185">Reference proteome</keyword>
<evidence type="ECO:0000313" key="3">
    <source>
        <dbReference type="Proteomes" id="UP000219020"/>
    </source>
</evidence>
<gene>
    <name evidence="2" type="ORF">BTN49_2539</name>
</gene>
<protein>
    <submittedName>
        <fullName evidence="2">Mobile element protein</fullName>
    </submittedName>
</protein>
<comment type="caution">
    <text evidence="2">The sequence shown here is derived from an EMBL/GenBank/DDBJ whole genome shotgun (WGS) entry which is preliminary data.</text>
</comment>
<reference evidence="3" key="1">
    <citation type="submission" date="2017-04" db="EMBL/GenBank/DDBJ databases">
        <title>Genome evolution of the luminous symbionts of deep sea anglerfish.</title>
        <authorList>
            <person name="Hendry T.A."/>
        </authorList>
    </citation>
    <scope>NUCLEOTIDE SEQUENCE [LARGE SCALE GENOMIC DNA]</scope>
</reference>
<dbReference type="Pfam" id="PF13612">
    <property type="entry name" value="DDE_Tnp_1_3"/>
    <property type="match status" value="1"/>
</dbReference>
<dbReference type="AlphaFoldDB" id="A0A2A5T110"/>
<evidence type="ECO:0000313" key="2">
    <source>
        <dbReference type="EMBL" id="PCS21853.1"/>
    </source>
</evidence>
<accession>A0A2A5T110</accession>
<feature type="domain" description="Transposase DDE" evidence="1">
    <location>
        <begin position="1"/>
        <end position="91"/>
    </location>
</feature>
<evidence type="ECO:0000259" key="1">
    <source>
        <dbReference type="Pfam" id="PF13612"/>
    </source>
</evidence>
<dbReference type="EMBL" id="NBYY01000029">
    <property type="protein sequence ID" value="PCS21853.1"/>
    <property type="molecule type" value="Genomic_DNA"/>
</dbReference>
<proteinExistence type="predicted"/>
<sequence>MTKTNVNDRKPVSEMVDEHLECLYGDKGYISDPLERELADKGVILIMGVKNMKPKVMKLWNHLMLRKRFIIETVFDLLKNTSQIEHSRHRSCIRFMANLRAGFIAYSF</sequence>
<dbReference type="InterPro" id="IPR025668">
    <property type="entry name" value="Tnp_DDE_dom"/>
</dbReference>